<dbReference type="PROSITE" id="PS51502">
    <property type="entry name" value="S_R_A_B_BARREL"/>
    <property type="match status" value="1"/>
</dbReference>
<evidence type="ECO:0000259" key="1">
    <source>
        <dbReference type="PROSITE" id="PS51502"/>
    </source>
</evidence>
<dbReference type="EMBL" id="VLLG01000002">
    <property type="protein sequence ID" value="TWI91803.1"/>
    <property type="molecule type" value="Genomic_DNA"/>
</dbReference>
<protein>
    <submittedName>
        <fullName evidence="2">Stress responsive alpha/beta barrel protein</fullName>
    </submittedName>
</protein>
<gene>
    <name evidence="2" type="ORF">LX66_1183</name>
</gene>
<dbReference type="SMART" id="SM00886">
    <property type="entry name" value="Dabb"/>
    <property type="match status" value="1"/>
</dbReference>
<dbReference type="Gene3D" id="3.30.70.100">
    <property type="match status" value="1"/>
</dbReference>
<sequence length="109" mass="12725">MLQPKDKKFVHVVNFYLKPGLSAEDIKKFEEGVSSLGQIEAIQVFNLGKPADTDRPVIDRSYSYCELTVFKNKADHDIYQEHPIHKAFIEHCQHLWDRVVIFDSETIDY</sequence>
<evidence type="ECO:0000313" key="3">
    <source>
        <dbReference type="Proteomes" id="UP000316778"/>
    </source>
</evidence>
<comment type="caution">
    <text evidence="2">The sequence shown here is derived from an EMBL/GenBank/DDBJ whole genome shotgun (WGS) entry which is preliminary data.</text>
</comment>
<name>A0A562TEJ1_CHIJA</name>
<organism evidence="2 3">
    <name type="scientific">Chitinophaga japonensis</name>
    <name type="common">Flexibacter japonensis</name>
    <dbReference type="NCBI Taxonomy" id="104662"/>
    <lineage>
        <taxon>Bacteria</taxon>
        <taxon>Pseudomonadati</taxon>
        <taxon>Bacteroidota</taxon>
        <taxon>Chitinophagia</taxon>
        <taxon>Chitinophagales</taxon>
        <taxon>Chitinophagaceae</taxon>
        <taxon>Chitinophaga</taxon>
    </lineage>
</organism>
<dbReference type="Proteomes" id="UP000316778">
    <property type="component" value="Unassembled WGS sequence"/>
</dbReference>
<dbReference type="OrthoDB" id="7189263at2"/>
<keyword evidence="3" id="KW-1185">Reference proteome</keyword>
<reference evidence="2 3" key="1">
    <citation type="journal article" date="2013" name="Stand. Genomic Sci.">
        <title>Genomic Encyclopedia of Type Strains, Phase I: The one thousand microbial genomes (KMG-I) project.</title>
        <authorList>
            <person name="Kyrpides N.C."/>
            <person name="Woyke T."/>
            <person name="Eisen J.A."/>
            <person name="Garrity G."/>
            <person name="Lilburn T.G."/>
            <person name="Beck B.J."/>
            <person name="Whitman W.B."/>
            <person name="Hugenholtz P."/>
            <person name="Klenk H.P."/>
        </authorList>
    </citation>
    <scope>NUCLEOTIDE SEQUENCE [LARGE SCALE GENOMIC DNA]</scope>
    <source>
        <strain evidence="2 3">DSM 13484</strain>
    </source>
</reference>
<evidence type="ECO:0000313" key="2">
    <source>
        <dbReference type="EMBL" id="TWI91803.1"/>
    </source>
</evidence>
<proteinExistence type="predicted"/>
<dbReference type="AlphaFoldDB" id="A0A562TEJ1"/>
<dbReference type="InterPro" id="IPR011008">
    <property type="entry name" value="Dimeric_a/b-barrel"/>
</dbReference>
<feature type="domain" description="Stress-response A/B barrel" evidence="1">
    <location>
        <begin position="9"/>
        <end position="104"/>
    </location>
</feature>
<dbReference type="Pfam" id="PF07876">
    <property type="entry name" value="Dabb"/>
    <property type="match status" value="1"/>
</dbReference>
<accession>A0A562TEJ1</accession>
<dbReference type="InterPro" id="IPR013097">
    <property type="entry name" value="Dabb"/>
</dbReference>
<dbReference type="RefSeq" id="WP_145710937.1">
    <property type="nucleotide sequence ID" value="NZ_BAAAFY010000001.1"/>
</dbReference>
<dbReference type="SUPFAM" id="SSF54909">
    <property type="entry name" value="Dimeric alpha+beta barrel"/>
    <property type="match status" value="1"/>
</dbReference>